<evidence type="ECO:0000313" key="12">
    <source>
        <dbReference type="Proteomes" id="UP000674143"/>
    </source>
</evidence>
<feature type="domain" description="Cyclic nucleotide-binding" evidence="9">
    <location>
        <begin position="400"/>
        <end position="517"/>
    </location>
</feature>
<feature type="region of interest" description="Disordered" evidence="7">
    <location>
        <begin position="1994"/>
        <end position="2013"/>
    </location>
</feature>
<feature type="region of interest" description="Disordered" evidence="7">
    <location>
        <begin position="1"/>
        <end position="77"/>
    </location>
</feature>
<evidence type="ECO:0000256" key="6">
    <source>
        <dbReference type="PROSITE-ProRule" id="PRU10141"/>
    </source>
</evidence>
<dbReference type="SMART" id="SM00220">
    <property type="entry name" value="S_TKc"/>
    <property type="match status" value="1"/>
</dbReference>
<dbReference type="Pfam" id="PF00989">
    <property type="entry name" value="PAS"/>
    <property type="match status" value="1"/>
</dbReference>
<feature type="compositionally biased region" description="Polar residues" evidence="7">
    <location>
        <begin position="2109"/>
        <end position="2120"/>
    </location>
</feature>
<feature type="compositionally biased region" description="Low complexity" evidence="7">
    <location>
        <begin position="711"/>
        <end position="722"/>
    </location>
</feature>
<dbReference type="Gene3D" id="2.60.120.10">
    <property type="entry name" value="Jelly Rolls"/>
    <property type="match status" value="2"/>
</dbReference>
<evidence type="ECO:0000256" key="2">
    <source>
        <dbReference type="ARBA" id="ARBA00022535"/>
    </source>
</evidence>
<feature type="region of interest" description="Disordered" evidence="7">
    <location>
        <begin position="249"/>
        <end position="347"/>
    </location>
</feature>
<accession>A0A836GZK2</accession>
<evidence type="ECO:0000313" key="11">
    <source>
        <dbReference type="EMBL" id="KAG5483074.1"/>
    </source>
</evidence>
<comment type="caution">
    <text evidence="11">The sequence shown here is derived from an EMBL/GenBank/DDBJ whole genome shotgun (WGS) entry which is preliminary data.</text>
</comment>
<dbReference type="InterPro" id="IPR047173">
    <property type="entry name" value="STRAD_A/B-like"/>
</dbReference>
<feature type="compositionally biased region" description="Polar residues" evidence="7">
    <location>
        <begin position="1863"/>
        <end position="1875"/>
    </location>
</feature>
<dbReference type="SMR" id="A0A836GZK2"/>
<dbReference type="GO" id="GO:0006355">
    <property type="term" value="P:regulation of DNA-templated transcription"/>
    <property type="evidence" value="ECO:0007669"/>
    <property type="project" value="InterPro"/>
</dbReference>
<dbReference type="SMART" id="SM00091">
    <property type="entry name" value="PAS"/>
    <property type="match status" value="1"/>
</dbReference>
<feature type="domain" description="Protein kinase" evidence="8">
    <location>
        <begin position="1357"/>
        <end position="1625"/>
    </location>
</feature>
<feature type="domain" description="Cyclic nucleotide-binding" evidence="9">
    <location>
        <begin position="520"/>
        <end position="632"/>
    </location>
</feature>
<evidence type="ECO:0000256" key="1">
    <source>
        <dbReference type="ARBA" id="ARBA00008874"/>
    </source>
</evidence>
<name>A0A836GZK2_9TRYP</name>
<evidence type="ECO:0008006" key="13">
    <source>
        <dbReference type="Google" id="ProtNLM"/>
    </source>
</evidence>
<feature type="region of interest" description="Disordered" evidence="7">
    <location>
        <begin position="2107"/>
        <end position="2232"/>
    </location>
</feature>
<feature type="compositionally biased region" description="Polar residues" evidence="7">
    <location>
        <begin position="1"/>
        <end position="16"/>
    </location>
</feature>
<keyword evidence="3 6" id="KW-0547">Nucleotide-binding</keyword>
<feature type="region of interest" description="Disordered" evidence="7">
    <location>
        <begin position="2502"/>
        <end position="2522"/>
    </location>
</feature>
<feature type="compositionally biased region" description="Basic and acidic residues" evidence="7">
    <location>
        <begin position="300"/>
        <end position="314"/>
    </location>
</feature>
<dbReference type="PANTHER" id="PTHR48014:SF21">
    <property type="entry name" value="SERINE_THREONINE-PROTEIN KINASE FRAY2"/>
    <property type="match status" value="1"/>
</dbReference>
<dbReference type="PANTHER" id="PTHR48014">
    <property type="entry name" value="SERINE/THREONINE-PROTEIN KINASE FRAY2"/>
    <property type="match status" value="1"/>
</dbReference>
<keyword evidence="12" id="KW-1185">Reference proteome</keyword>
<feature type="compositionally biased region" description="Low complexity" evidence="7">
    <location>
        <begin position="1678"/>
        <end position="1693"/>
    </location>
</feature>
<feature type="compositionally biased region" description="Polar residues" evidence="7">
    <location>
        <begin position="1940"/>
        <end position="1950"/>
    </location>
</feature>
<dbReference type="EMBL" id="JAFHLR010000015">
    <property type="protein sequence ID" value="KAG5483074.1"/>
    <property type="molecule type" value="Genomic_DNA"/>
</dbReference>
<feature type="compositionally biased region" description="Low complexity" evidence="7">
    <location>
        <begin position="1721"/>
        <end position="1731"/>
    </location>
</feature>
<keyword evidence="5" id="KW-0142">cGMP-binding</keyword>
<sequence length="2778" mass="296036">MESAGQSPTEEQQQQLADGAQGSGGRDAINVPQLQLPEVPPPEQEDTDTNRGSKASAPLPPLAPLSAGMRTVPTPTVSTTSTACAFAGVPTGARSLYGSPSSVTVPLAIGAAASSNLRTGNDADGGDEKEGEEGPLLTNGSIALAEFTSLLKPSENNTILKEHIIHLLRDVDTEETLMFVARALETQEAVEAPVDVSTTTWTGSSRDAASYANASQCTATSMSMTQRRRSSLTSRRDVNSLEALAGLSFLHSRRRTTSPSTQDSPSSTQPSEEVGLYNRSTRDLGGPMDVSFSSRSSLGIREEERRQSKPHDELMEASASQLSEATATVRDDPLLRESPALPTAVRREGRRVAVSAAPCMPPPEMMSADVSATVLPPLRVVLKTAAEEQQLRRLLRRCHSFSSLEADTLEGVLKAMDKEVHAAGAAILEQGQTTTEKFYLVGEGTCEAIKNGKSLGPLQPGGTFGELELMYKQAVCAATIRCVTRCVLYTLDEASYHRAVMTSSLQKRRKFEKLTMNVPFLRCLPDFERMKIAEALETRVYKRGEAIIRFGSPGNYMHFIVEGEVKVVGRNRGRRVEVVRLRDGDVVGELEFLFNHLTVADVVATSREVRTAYISREHFELILGPIQDRLKEFVATSSTYENYYVSEVADESVRSELNRIGSSRKHRRVASHDQSMTIEVTDPRGEVLLSAPLALIHGRYDTAGKAGGVGSAASGNSTAGDGADAHGQRGQPAWGSAQQRKALLRFPFSPITGKDVAVLALREDGLIIYWNSALEKLTRYCAEEVVGQSIYSFLLSEREQQSMYKAVNAARSYAGESEAFLKRSNTKSIQLTLARSDGLTKTTIRLTIVPPVVSAGGNAAEVVLGFGEEVKEGPQKMLEQPQWLSGQIRVILADGTQTFEERLESIAETLNNFEATYRAMTVSTERLRVVNIRQMMGHVLMDFGGECVSRGISVRQRFEGLPSERAYLDADLLPECLRYAMKLCVKYSDPGGSIVTITITVTEKNGLEFLVVNFNLAGDGMPKAIAKFFDSPLNRTADSCTTTSVDLGEGNNSDDDGDSDAEESVVLQSTLPPRLRRKLRRVQRAVEDQGGTLRMLRNPHDSNIAFLIPFMPASEQDAENASVEESLSTLADSIGASPSASLAGMGSGIGAFNPAAAAAAAGEGPTTSLLVGDQGKATGGVSLANTSGGEGSGLSNLTVGAVAATAPGQPAFNYTTCLAEDTPAHRIMLSSFLWERHHAVLTAFTFEDVVGLVGVADILIIDLQQSAITSFLNLDPIIRLREMLRHMAVIITSTSFDLVSCDTYADAGFITLKKPCTPVQAMRAIRCAEEKSAVMKLARMRIEQTRETLARNSRGAWRHGALLGKGSSGEVYEAYDVLTGGKMAVKEMRVGNNDAKIEQFVQEISTMCNLQHPNIIHYFYCEENKEQKVIRVFMEFAGGGTLQSLLKKKGRLEYGELRALLRDVVEGLAYIHSQHYVHGDIKTANVLLSNDGKGKIGDFGTARTVQEGELLYVMQGSPLYMSPECMSAGEEDEDGNKIGYSFPSDIWSLGCVAMEMATNKPPFAHIKTIKGPAGLTKFITSLTDVPDLSPLFKCHPSVVEFVSACLNPDPSQRATAQDLLQMSLFSESTHGDRNSAVKALKRAQLLHVLNKFVAFQEPLEAHELGKQRNRFKVSQRPSDFFSSTGTASSGNASELTSTPFFKLAPAAEVEEAADRRRRRGAAAAATAAVAGGDDGQSGTGAPRRSDTVALAERRTPKTPGGARSAREPSANTAVAADGSLDQAASTFTRYLRKWDFSSSRSSASSEGSNGKAEELALAGGEGGEQLTPPRHRDPFKGVAGENDEAEPDARNPQTEDADYLSPTPKNRSTTRSRPQAASAPPVRESPHQSRGRGSTTTTNSAEEAFFATSSDSSSNGSGRASHKVGARSEAIVHQGKAGRQTGTVTTTSKGQRPRGSEVAGYVPSFPGRRRNVTLDEAGNIVPFERLPSMTSVAAPLDSRSEPHGDGASTGGGARGAAAAVAEVAVASHAPLCTLSNANDTVMTPNNVMGPVSSSFAQPSGNFSFFNYSFNKNISFMGANMDEVLNSAANDFLSNLAANSHANNAAGVETASSAGSTSQPPSRALLHVGEPGSARSCVTLSSNKESEGHIDGAVRMASPRVGARGHSEDRGDAVETPSRQRGSAISRSPSARNPLDLRGQDESVPAEGGSSEVQRGGATLPRLLTPPPKPPSMAAVAAAASRSTCLISSRRGSASVFSDDGTASITPRGDSVPLVGAAASPRRQRRVRPPITNQSFFVVEDWSSTPSFGGSHATPVTPFPRNSSTTKMIGSNAGGRVSFAQGSLTTLSSVASAEGSVVGGAAGNANNSTLLQQHYANVAVVAPPPPFSANSARTVWQQQRRRRRGAGGRHSGAGGSSMSNIHLSTPLSNADSAYMMVTDEHQYDGQRKPTADAAVTRECDGDVDDEGLVSAAFSSMHSGFSRYSSIQSAPYLTAETLSTAHEQVVKRHSTRSGDVGAFGSEDRRSDDAQSALLLSSLPTQAASRLFAYLERIDQSLQDVVSQLQMRCGLQQQQQHDRRGESGSTTAMQDSFEHAPPSIFVTTLRATLPQSAAQTTTFHSSLNSTLLSLAPVSSASDMTTAATVPPRHRSGVGTGAPHAALQRPFSCPPAPAPLSIPKQVRAGPLSMQHSNPLRPREDDAEAERNPAGHDDVVLLGTPRSPSVSGHCTGSGGEDVNIEALMSKMLRRVNLLLDEVSHLSLPMTSSSSSAALATASVAHTS</sequence>
<feature type="region of interest" description="Disordered" evidence="7">
    <location>
        <begin position="2392"/>
        <end position="2424"/>
    </location>
</feature>
<dbReference type="InterPro" id="IPR035965">
    <property type="entry name" value="PAS-like_dom_sf"/>
</dbReference>
<dbReference type="InterPro" id="IPR014710">
    <property type="entry name" value="RmlC-like_jellyroll"/>
</dbReference>
<feature type="compositionally biased region" description="Low complexity" evidence="7">
    <location>
        <begin position="1891"/>
        <end position="1919"/>
    </location>
</feature>
<feature type="region of interest" description="Disordered" evidence="7">
    <location>
        <begin position="707"/>
        <end position="734"/>
    </location>
</feature>
<dbReference type="Pfam" id="PF00027">
    <property type="entry name" value="cNMP_binding"/>
    <property type="match status" value="2"/>
</dbReference>
<dbReference type="CDD" id="cd06606">
    <property type="entry name" value="STKc_MAPKKK"/>
    <property type="match status" value="1"/>
</dbReference>
<comment type="similarity">
    <text evidence="1">Belongs to the protein kinase superfamily. STE Ser/Thr protein kinase family. STE20 subfamily.</text>
</comment>
<dbReference type="SUPFAM" id="SSF56112">
    <property type="entry name" value="Protein kinase-like (PK-like)"/>
    <property type="match status" value="1"/>
</dbReference>
<dbReference type="Gene3D" id="1.10.510.10">
    <property type="entry name" value="Transferase(Phosphotransferase) domain 1"/>
    <property type="match status" value="1"/>
</dbReference>
<dbReference type="GO" id="GO:0004672">
    <property type="term" value="F:protein kinase activity"/>
    <property type="evidence" value="ECO:0007669"/>
    <property type="project" value="InterPro"/>
</dbReference>
<dbReference type="RefSeq" id="XP_067064570.1">
    <property type="nucleotide sequence ID" value="XM_067209187.1"/>
</dbReference>
<dbReference type="KEGG" id="loi:92363121"/>
<feature type="domain" description="PAS" evidence="10">
    <location>
        <begin position="758"/>
        <end position="814"/>
    </location>
</feature>
<dbReference type="InterPro" id="IPR008271">
    <property type="entry name" value="Ser/Thr_kinase_AS"/>
</dbReference>
<reference evidence="12" key="2">
    <citation type="journal article" date="2021" name="Sci. Data">
        <title>Chromosome-scale genome sequencing, assembly and annotation of six genomes from subfamily Leishmaniinae.</title>
        <authorList>
            <person name="Almutairi H."/>
            <person name="Urbaniak M.D."/>
            <person name="Bates M.D."/>
            <person name="Jariyapan N."/>
            <person name="Kwakye-Nuako G."/>
            <person name="Thomaz Soccol V."/>
            <person name="Al-Salem W.S."/>
            <person name="Dillon R.J."/>
            <person name="Bates P.A."/>
            <person name="Gatherer D."/>
        </authorList>
    </citation>
    <scope>NUCLEOTIDE SEQUENCE [LARGE SCALE GENOMIC DNA]</scope>
</reference>
<feature type="region of interest" description="Disordered" evidence="7">
    <location>
        <begin position="1040"/>
        <end position="1070"/>
    </location>
</feature>
<evidence type="ECO:0000259" key="8">
    <source>
        <dbReference type="PROSITE" id="PS50011"/>
    </source>
</evidence>
<dbReference type="FunFam" id="2.60.120.10:FF:000148">
    <property type="entry name" value="Protein kinase A regulatory subunit"/>
    <property type="match status" value="1"/>
</dbReference>
<feature type="compositionally biased region" description="Acidic residues" evidence="7">
    <location>
        <begin position="124"/>
        <end position="133"/>
    </location>
</feature>
<evidence type="ECO:0000256" key="7">
    <source>
        <dbReference type="SAM" id="MobiDB-lite"/>
    </source>
</evidence>
<evidence type="ECO:0000259" key="9">
    <source>
        <dbReference type="PROSITE" id="PS50042"/>
    </source>
</evidence>
<dbReference type="GO" id="GO:0005524">
    <property type="term" value="F:ATP binding"/>
    <property type="evidence" value="ECO:0007669"/>
    <property type="project" value="UniProtKB-UniRule"/>
</dbReference>
<dbReference type="GeneID" id="92363121"/>
<feature type="compositionally biased region" description="Polar residues" evidence="7">
    <location>
        <begin position="196"/>
        <end position="213"/>
    </location>
</feature>
<dbReference type="PROSITE" id="PS50011">
    <property type="entry name" value="PROTEIN_KINASE_DOM"/>
    <property type="match status" value="1"/>
</dbReference>
<dbReference type="CDD" id="cd00130">
    <property type="entry name" value="PAS"/>
    <property type="match status" value="1"/>
</dbReference>
<organism evidence="11 12">
    <name type="scientific">Leishmania orientalis</name>
    <dbReference type="NCBI Taxonomy" id="2249476"/>
    <lineage>
        <taxon>Eukaryota</taxon>
        <taxon>Discoba</taxon>
        <taxon>Euglenozoa</taxon>
        <taxon>Kinetoplastea</taxon>
        <taxon>Metakinetoplastina</taxon>
        <taxon>Trypanosomatida</taxon>
        <taxon>Trypanosomatidae</taxon>
        <taxon>Leishmaniinae</taxon>
        <taxon>Leishmania</taxon>
    </lineage>
</organism>
<dbReference type="InterPro" id="IPR013767">
    <property type="entry name" value="PAS_fold"/>
</dbReference>
<gene>
    <name evidence="11" type="ORF">LSCM4_07289</name>
</gene>
<feature type="region of interest" description="Disordered" evidence="7">
    <location>
        <begin position="2569"/>
        <end position="2588"/>
    </location>
</feature>
<feature type="region of interest" description="Disordered" evidence="7">
    <location>
        <begin position="192"/>
        <end position="213"/>
    </location>
</feature>
<feature type="region of interest" description="Disordered" evidence="7">
    <location>
        <begin position="1675"/>
        <end position="1695"/>
    </location>
</feature>
<dbReference type="SUPFAM" id="SSF55785">
    <property type="entry name" value="PYP-like sensor domain (PAS domain)"/>
    <property type="match status" value="1"/>
</dbReference>
<feature type="compositionally biased region" description="Basic and acidic residues" evidence="7">
    <location>
        <begin position="2692"/>
        <end position="2710"/>
    </location>
</feature>
<dbReference type="PROSITE" id="PS00107">
    <property type="entry name" value="PROTEIN_KINASE_ATP"/>
    <property type="match status" value="1"/>
</dbReference>
<dbReference type="FunFam" id="1.10.510.10:FF:000805">
    <property type="entry name" value="Mitogen activated kinase-like protein"/>
    <property type="match status" value="1"/>
</dbReference>
<dbReference type="SUPFAM" id="SSF52172">
    <property type="entry name" value="CheY-like"/>
    <property type="match status" value="1"/>
</dbReference>
<dbReference type="CDD" id="cd00038">
    <property type="entry name" value="CAP_ED"/>
    <property type="match status" value="2"/>
</dbReference>
<proteinExistence type="inferred from homology"/>
<dbReference type="InterPro" id="IPR017441">
    <property type="entry name" value="Protein_kinase_ATP_BS"/>
</dbReference>
<dbReference type="PROSITE" id="PS00108">
    <property type="entry name" value="PROTEIN_KINASE_ST"/>
    <property type="match status" value="1"/>
</dbReference>
<dbReference type="InterPro" id="IPR018490">
    <property type="entry name" value="cNMP-bd_dom_sf"/>
</dbReference>
<evidence type="ECO:0000256" key="4">
    <source>
        <dbReference type="ARBA" id="ARBA00022840"/>
    </source>
</evidence>
<feature type="compositionally biased region" description="Acidic residues" evidence="7">
    <location>
        <begin position="1052"/>
        <end position="1063"/>
    </location>
</feature>
<feature type="compositionally biased region" description="Basic and acidic residues" evidence="7">
    <location>
        <begin position="1743"/>
        <end position="1755"/>
    </location>
</feature>
<dbReference type="GO" id="GO:0030553">
    <property type="term" value="F:cGMP binding"/>
    <property type="evidence" value="ECO:0007669"/>
    <property type="project" value="UniProtKB-KW"/>
</dbReference>
<feature type="region of interest" description="Disordered" evidence="7">
    <location>
        <begin position="2636"/>
        <end position="2730"/>
    </location>
</feature>
<feature type="region of interest" description="Disordered" evidence="7">
    <location>
        <begin position="1796"/>
        <end position="1964"/>
    </location>
</feature>
<keyword evidence="2" id="KW-0140">cGMP</keyword>
<dbReference type="Proteomes" id="UP000674143">
    <property type="component" value="Unassembled WGS sequence"/>
</dbReference>
<dbReference type="InterPro" id="IPR000014">
    <property type="entry name" value="PAS"/>
</dbReference>
<evidence type="ECO:0000259" key="10">
    <source>
        <dbReference type="PROSITE" id="PS50112"/>
    </source>
</evidence>
<feature type="compositionally biased region" description="Low complexity" evidence="7">
    <location>
        <begin position="1797"/>
        <end position="1808"/>
    </location>
</feature>
<dbReference type="InterPro" id="IPR011009">
    <property type="entry name" value="Kinase-like_dom_sf"/>
</dbReference>
<dbReference type="InterPro" id="IPR000719">
    <property type="entry name" value="Prot_kinase_dom"/>
</dbReference>
<dbReference type="SMART" id="SM00100">
    <property type="entry name" value="cNMP"/>
    <property type="match status" value="2"/>
</dbReference>
<feature type="compositionally biased region" description="Low complexity" evidence="7">
    <location>
        <begin position="64"/>
        <end position="77"/>
    </location>
</feature>
<dbReference type="PROSITE" id="PS50112">
    <property type="entry name" value="PAS"/>
    <property type="match status" value="1"/>
</dbReference>
<feature type="binding site" evidence="6">
    <location>
        <position position="1386"/>
    </location>
    <ligand>
        <name>ATP</name>
        <dbReference type="ChEBI" id="CHEBI:30616"/>
    </ligand>
</feature>
<dbReference type="SUPFAM" id="SSF51206">
    <property type="entry name" value="cAMP-binding domain-like"/>
    <property type="match status" value="2"/>
</dbReference>
<protein>
    <recommendedName>
        <fullName evidence="13">Protein kinase</fullName>
    </recommendedName>
</protein>
<dbReference type="InterPro" id="IPR000595">
    <property type="entry name" value="cNMP-bd_dom"/>
</dbReference>
<dbReference type="GO" id="GO:0043539">
    <property type="term" value="F:protein serine/threonine kinase activator activity"/>
    <property type="evidence" value="ECO:0007669"/>
    <property type="project" value="InterPro"/>
</dbReference>
<dbReference type="Gene3D" id="3.30.450.20">
    <property type="entry name" value="PAS domain"/>
    <property type="match status" value="1"/>
</dbReference>
<evidence type="ECO:0000256" key="5">
    <source>
        <dbReference type="ARBA" id="ARBA00022992"/>
    </source>
</evidence>
<keyword evidence="4 6" id="KW-0067">ATP-binding</keyword>
<feature type="compositionally biased region" description="Polar residues" evidence="7">
    <location>
        <begin position="2176"/>
        <end position="2190"/>
    </location>
</feature>
<feature type="region of interest" description="Disordered" evidence="7">
    <location>
        <begin position="116"/>
        <end position="136"/>
    </location>
</feature>
<evidence type="ECO:0000256" key="3">
    <source>
        <dbReference type="ARBA" id="ARBA00022741"/>
    </source>
</evidence>
<feature type="region of interest" description="Disordered" evidence="7">
    <location>
        <begin position="1711"/>
        <end position="1777"/>
    </location>
</feature>
<reference evidence="12" key="1">
    <citation type="journal article" date="2021" name="Microbiol. Resour. Announc.">
        <title>LGAAP: Leishmaniinae Genome Assembly and Annotation Pipeline.</title>
        <authorList>
            <person name="Almutairi H."/>
            <person name="Urbaniak M.D."/>
            <person name="Bates M.D."/>
            <person name="Jariyapan N."/>
            <person name="Kwakye-Nuako G."/>
            <person name="Thomaz-Soccol V."/>
            <person name="Al-Salem W.S."/>
            <person name="Dillon R.J."/>
            <person name="Bates P.A."/>
            <person name="Gatherer D."/>
        </authorList>
    </citation>
    <scope>NUCLEOTIDE SEQUENCE [LARGE SCALE GENOMIC DNA]</scope>
</reference>
<dbReference type="PROSITE" id="PS50042">
    <property type="entry name" value="CNMP_BINDING_3"/>
    <property type="match status" value="2"/>
</dbReference>
<feature type="compositionally biased region" description="Low complexity" evidence="7">
    <location>
        <begin position="257"/>
        <end position="271"/>
    </location>
</feature>
<dbReference type="Pfam" id="PF00069">
    <property type="entry name" value="Pkinase"/>
    <property type="match status" value="1"/>
</dbReference>
<dbReference type="InterPro" id="IPR011006">
    <property type="entry name" value="CheY-like_superfamily"/>
</dbReference>